<dbReference type="PANTHER" id="PTHR47969:SF9">
    <property type="entry name" value="KINESIN-LIKE PROTEIN"/>
    <property type="match status" value="1"/>
</dbReference>
<keyword evidence="1" id="KW-0493">Microtubule</keyword>
<feature type="binding site" evidence="3">
    <location>
        <begin position="44"/>
        <end position="51"/>
    </location>
    <ligand>
        <name>ATP</name>
        <dbReference type="ChEBI" id="CHEBI:30616"/>
    </ligand>
</feature>
<dbReference type="GO" id="GO:0008017">
    <property type="term" value="F:microtubule binding"/>
    <property type="evidence" value="ECO:0007669"/>
    <property type="project" value="InterPro"/>
</dbReference>
<comment type="similarity">
    <text evidence="3">Belongs to the TRAFAC class myosin-kinesin ATPase superfamily. Kinesin family.</text>
</comment>
<proteinExistence type="inferred from homology"/>
<dbReference type="GO" id="GO:0005874">
    <property type="term" value="C:microtubule"/>
    <property type="evidence" value="ECO:0007669"/>
    <property type="project" value="UniProtKB-KW"/>
</dbReference>
<dbReference type="AlphaFoldDB" id="A0A843VB20"/>
<dbReference type="GO" id="GO:0051231">
    <property type="term" value="P:spindle elongation"/>
    <property type="evidence" value="ECO:0007669"/>
    <property type="project" value="TreeGrafter"/>
</dbReference>
<dbReference type="SMART" id="SM00129">
    <property type="entry name" value="KISc"/>
    <property type="match status" value="1"/>
</dbReference>
<sequence length="260" mass="29370">RIESFKLDWCYDQEEDISEIFTKEVKPLLERVFHGFDASILAYGARDSGKTQLIEGSDEKPGLAFFTINEILAYGEKNGKEVMISCYEVHHDHVFDLLKLKDPEVQVLEDAAGKVQLKGLSQVPIKTMQDFKRLYHGCNQQIPVKKDANHVASRRHKGLIIYIPCFHDASNASLARMNIVDLAGYEDTKLKKAGSYFTESSKINRSLYALQNVVSALNANDGRVPYRDNKLTHLLKGFISKESQALMITCLVSLQLVDTE</sequence>
<dbReference type="GO" id="GO:0005524">
    <property type="term" value="F:ATP binding"/>
    <property type="evidence" value="ECO:0007669"/>
    <property type="project" value="UniProtKB-UniRule"/>
</dbReference>
<dbReference type="InterPro" id="IPR036961">
    <property type="entry name" value="Kinesin_motor_dom_sf"/>
</dbReference>
<feature type="non-terminal residue" evidence="5">
    <location>
        <position position="1"/>
    </location>
</feature>
<keyword evidence="2 3" id="KW-0505">Motor protein</keyword>
<dbReference type="PROSITE" id="PS50067">
    <property type="entry name" value="KINESIN_MOTOR_2"/>
    <property type="match status" value="1"/>
</dbReference>
<dbReference type="PANTHER" id="PTHR47969">
    <property type="entry name" value="CHROMOSOME-ASSOCIATED KINESIN KIF4A-RELATED"/>
    <property type="match status" value="1"/>
</dbReference>
<gene>
    <name evidence="5" type="ORF">Taro_023337</name>
</gene>
<dbReference type="PRINTS" id="PR00380">
    <property type="entry name" value="KINESINHEAVY"/>
</dbReference>
<dbReference type="GO" id="GO:0003777">
    <property type="term" value="F:microtubule motor activity"/>
    <property type="evidence" value="ECO:0007669"/>
    <property type="project" value="InterPro"/>
</dbReference>
<dbReference type="GO" id="GO:0007018">
    <property type="term" value="P:microtubule-based movement"/>
    <property type="evidence" value="ECO:0007669"/>
    <property type="project" value="InterPro"/>
</dbReference>
<dbReference type="Proteomes" id="UP000652761">
    <property type="component" value="Unassembled WGS sequence"/>
</dbReference>
<evidence type="ECO:0000256" key="1">
    <source>
        <dbReference type="ARBA" id="ARBA00022701"/>
    </source>
</evidence>
<dbReference type="InterPro" id="IPR027640">
    <property type="entry name" value="Kinesin-like_fam"/>
</dbReference>
<reference evidence="5" key="1">
    <citation type="submission" date="2017-07" db="EMBL/GenBank/DDBJ databases">
        <title>Taro Niue Genome Assembly and Annotation.</title>
        <authorList>
            <person name="Atibalentja N."/>
            <person name="Keating K."/>
            <person name="Fields C.J."/>
        </authorList>
    </citation>
    <scope>NUCLEOTIDE SEQUENCE</scope>
    <source>
        <strain evidence="5">Niue_2</strain>
        <tissue evidence="5">Leaf</tissue>
    </source>
</reference>
<feature type="domain" description="Kinesin motor" evidence="4">
    <location>
        <begin position="1"/>
        <end position="260"/>
    </location>
</feature>
<protein>
    <recommendedName>
        <fullName evidence="4">Kinesin motor domain-containing protein</fullName>
    </recommendedName>
</protein>
<dbReference type="EMBL" id="NMUH01001268">
    <property type="protein sequence ID" value="MQL90724.1"/>
    <property type="molecule type" value="Genomic_DNA"/>
</dbReference>
<dbReference type="Gene3D" id="3.40.850.10">
    <property type="entry name" value="Kinesin motor domain"/>
    <property type="match status" value="1"/>
</dbReference>
<comment type="caution">
    <text evidence="5">The sequence shown here is derived from an EMBL/GenBank/DDBJ whole genome shotgun (WGS) entry which is preliminary data.</text>
</comment>
<evidence type="ECO:0000313" key="5">
    <source>
        <dbReference type="EMBL" id="MQL90724.1"/>
    </source>
</evidence>
<evidence type="ECO:0000256" key="3">
    <source>
        <dbReference type="PROSITE-ProRule" id="PRU00283"/>
    </source>
</evidence>
<dbReference type="Pfam" id="PF00225">
    <property type="entry name" value="Kinesin"/>
    <property type="match status" value="1"/>
</dbReference>
<accession>A0A843VB20</accession>
<evidence type="ECO:0000256" key="2">
    <source>
        <dbReference type="ARBA" id="ARBA00023175"/>
    </source>
</evidence>
<feature type="non-terminal residue" evidence="5">
    <location>
        <position position="260"/>
    </location>
</feature>
<organism evidence="5 6">
    <name type="scientific">Colocasia esculenta</name>
    <name type="common">Wild taro</name>
    <name type="synonym">Arum esculentum</name>
    <dbReference type="NCBI Taxonomy" id="4460"/>
    <lineage>
        <taxon>Eukaryota</taxon>
        <taxon>Viridiplantae</taxon>
        <taxon>Streptophyta</taxon>
        <taxon>Embryophyta</taxon>
        <taxon>Tracheophyta</taxon>
        <taxon>Spermatophyta</taxon>
        <taxon>Magnoliopsida</taxon>
        <taxon>Liliopsida</taxon>
        <taxon>Araceae</taxon>
        <taxon>Aroideae</taxon>
        <taxon>Colocasieae</taxon>
        <taxon>Colocasia</taxon>
    </lineage>
</organism>
<keyword evidence="3" id="KW-0547">Nucleotide-binding</keyword>
<dbReference type="GO" id="GO:0007052">
    <property type="term" value="P:mitotic spindle organization"/>
    <property type="evidence" value="ECO:0007669"/>
    <property type="project" value="TreeGrafter"/>
</dbReference>
<dbReference type="GO" id="GO:0005875">
    <property type="term" value="C:microtubule associated complex"/>
    <property type="evidence" value="ECO:0007669"/>
    <property type="project" value="TreeGrafter"/>
</dbReference>
<dbReference type="InterPro" id="IPR001752">
    <property type="entry name" value="Kinesin_motor_dom"/>
</dbReference>
<evidence type="ECO:0000259" key="4">
    <source>
        <dbReference type="PROSITE" id="PS50067"/>
    </source>
</evidence>
<evidence type="ECO:0000313" key="6">
    <source>
        <dbReference type="Proteomes" id="UP000652761"/>
    </source>
</evidence>
<keyword evidence="3" id="KW-0067">ATP-binding</keyword>
<name>A0A843VB20_COLES</name>
<dbReference type="OrthoDB" id="3176171at2759"/>
<dbReference type="InterPro" id="IPR027417">
    <property type="entry name" value="P-loop_NTPase"/>
</dbReference>
<dbReference type="SUPFAM" id="SSF52540">
    <property type="entry name" value="P-loop containing nucleoside triphosphate hydrolases"/>
    <property type="match status" value="1"/>
</dbReference>
<keyword evidence="6" id="KW-1185">Reference proteome</keyword>